<evidence type="ECO:0000313" key="1">
    <source>
        <dbReference type="EMBL" id="TFF33313.1"/>
    </source>
</evidence>
<dbReference type="NCBIfam" id="TIGR01643">
    <property type="entry name" value="YD_repeat_2x"/>
    <property type="match status" value="1"/>
</dbReference>
<dbReference type="EMBL" id="SOZE01000049">
    <property type="protein sequence ID" value="TFF33313.1"/>
    <property type="molecule type" value="Genomic_DNA"/>
</dbReference>
<evidence type="ECO:0000313" key="2">
    <source>
        <dbReference type="Proteomes" id="UP000297540"/>
    </source>
</evidence>
<protein>
    <recommendedName>
        <fullName evidence="3">RHS repeat protein</fullName>
    </recommendedName>
</protein>
<dbReference type="InterPro" id="IPR031325">
    <property type="entry name" value="RHS_repeat"/>
</dbReference>
<dbReference type="Gene3D" id="2.60.120.260">
    <property type="entry name" value="Galactose-binding domain-like"/>
    <property type="match status" value="1"/>
</dbReference>
<comment type="caution">
    <text evidence="1">The sequence shown here is derived from an EMBL/GenBank/DDBJ whole genome shotgun (WGS) entry which is preliminary data.</text>
</comment>
<reference evidence="1 2" key="1">
    <citation type="journal article" date="2017" name="Int. J. Syst. Evol. Microbiol.">
        <title>Mucilaginibacterpsychrotolerans sp. nov., isolated from peatlands.</title>
        <authorList>
            <person name="Deng Y."/>
            <person name="Shen L."/>
            <person name="Xu B."/>
            <person name="Liu Y."/>
            <person name="Gu Z."/>
            <person name="Liu H."/>
            <person name="Zhou Y."/>
        </authorList>
    </citation>
    <scope>NUCLEOTIDE SEQUENCE [LARGE SCALE GENOMIC DNA]</scope>
    <source>
        <strain evidence="1 2">NH7-4</strain>
    </source>
</reference>
<evidence type="ECO:0008006" key="3">
    <source>
        <dbReference type="Google" id="ProtNLM"/>
    </source>
</evidence>
<name>A0A4Y8S2S1_9SPHI</name>
<sequence>MQLVLRTSGIKQPYLKHNFMKLKLTTRLIFFLLLFFTGHSALAQFSENNAKVPPSPNSAALIKDMDTPVDMYSGKVQITADLYNLKTAKFAIPIGLNYVSSGGIKVQDMAGSTGLGWEFIACGEISRQMNSLPDEQPDGFFGQNAGAHAAATYLYRLDKIVSGDWDEEPDVFYYSFPGYSGKFVFSKEKGAVLINENGVRVINHPWSGQQVPSFILADPDGNNYYFGSSSASIDNTSSKSETFDNNSRVLNFPSTWHLDKIVSADKTETVTVNYETGENYSYKYYKNRSVARYIQSSYSSPLELDGSTARQGAENTYVTIVAPKYISTIVTKSGQASFFYEGRMDLAGGKRLKYFNIRNNLSDPIAKFEFVYSYFLSTPTSSDIEEKRLKLDKILLWDNKNMQSIDYYSFEYNTLQNLPSRKSVQFDHWGFYNSNPYDRSIPGSLIVYQTLANIKIPVGLEPYDPSRDAAIKVPDPVRCQANILTKTINPGGGYSTFEYELNQYAYMSGTSVISNNGGGLRIKKVSSFDGTSTLPSKSVSYSYVDANGKSTGRNLAGLPIYSSMVAETSSFQGLPNIPSSYLPQVPQQSYPNTIVDNVVPPLHENYPQVPGSGAPGSGGLPPIVIPITNFKLNTDVYLAVGQIMVNLFFPSQSVNHPFINLTDISSTSLFDLSGNSVGYDMVTQINMDNSKNVTYFTNNIDYPDFDKSFTMGSDYKPTSLSNPNAPPYSPKTSFSYARGQVKYSLAYNNTGALVKKIFNEYELSPKLDSVRGTKAAIVAFKYSNPIIIHYYNIASYSFMRRNLLLVKSTETDYDLNGLNPLEKITAYTYEPRLFLPKQVTTTNSKAEEEKIEYTYVDDLTPHVFLPGFLGIPQTPLTYMALNNIVSKPIETVYSKKINGVFNVLKADLLTFRPNDNNLFVQPKYAYSLSIDHPVTDYIKYGMQYNSSYETPIIDSRMEVKRNFIKVDNLSGNLMEESVNNIVDPGNASNWINVKSDSYLYGYNSQYLTVKSNNAKVNEIFYDGFEEPDTWFDVVYDKSFSHSGRASARIDNPNACVCEVYSHSKKWLTISLTAPRTYKYSGWIYSNKSGAELVLFMKRAGETGYFSYVDAVSTTVTNSWVFVEKEFLVPADVVLLSLRIDNNGNATGGGSIWFDDIRLHPAEAMMTTFTYKPLVGLTSVTDQSGRTTTYEYDNFNRLSFIKDLNGNIIKAFCYNYRGQQTNCFSTNNGPTATVYARIEVLNQTYNSSYTDADNYYEQTTAEIYIAFYSDDQCTQPYILTSNIDPIVSSNNSYTYGYGGGGFTTGYGSYHISAGVNRYFLGNQIITSANTYTDPRTGTGHITDTSTLTFWLTGDNYTYTALPTFN</sequence>
<organism evidence="1 2">
    <name type="scientific">Mucilaginibacter psychrotolerans</name>
    <dbReference type="NCBI Taxonomy" id="1524096"/>
    <lineage>
        <taxon>Bacteria</taxon>
        <taxon>Pseudomonadati</taxon>
        <taxon>Bacteroidota</taxon>
        <taxon>Sphingobacteriia</taxon>
        <taxon>Sphingobacteriales</taxon>
        <taxon>Sphingobacteriaceae</taxon>
        <taxon>Mucilaginibacter</taxon>
    </lineage>
</organism>
<dbReference type="Proteomes" id="UP000297540">
    <property type="component" value="Unassembled WGS sequence"/>
</dbReference>
<dbReference type="InterPro" id="IPR006530">
    <property type="entry name" value="YD"/>
</dbReference>
<proteinExistence type="predicted"/>
<accession>A0A4Y8S2S1</accession>
<keyword evidence="2" id="KW-1185">Reference proteome</keyword>
<gene>
    <name evidence="1" type="ORF">E2R66_26610</name>
</gene>
<dbReference type="Pfam" id="PF05593">
    <property type="entry name" value="RHS_repeat"/>
    <property type="match status" value="1"/>
</dbReference>